<evidence type="ECO:0000256" key="8">
    <source>
        <dbReference type="ARBA" id="ARBA00024363"/>
    </source>
</evidence>
<keyword evidence="4" id="KW-0547">Nucleotide-binding</keyword>
<protein>
    <submittedName>
        <fullName evidence="12">ABC transporter domain-containing protein</fullName>
    </submittedName>
</protein>
<gene>
    <name evidence="12" type="ORF">O9G_000123</name>
</gene>
<feature type="transmembrane region" description="Helical" evidence="9">
    <location>
        <begin position="315"/>
        <end position="335"/>
    </location>
</feature>
<evidence type="ECO:0000256" key="4">
    <source>
        <dbReference type="ARBA" id="ARBA00022741"/>
    </source>
</evidence>
<dbReference type="STRING" id="988480.A0A075AP03"/>
<evidence type="ECO:0000256" key="6">
    <source>
        <dbReference type="ARBA" id="ARBA00022989"/>
    </source>
</evidence>
<dbReference type="GO" id="GO:0005524">
    <property type="term" value="F:ATP binding"/>
    <property type="evidence" value="ECO:0007669"/>
    <property type="project" value="UniProtKB-KW"/>
</dbReference>
<feature type="domain" description="ABC transmembrane type-1" evidence="11">
    <location>
        <begin position="172"/>
        <end position="459"/>
    </location>
</feature>
<dbReference type="InterPro" id="IPR017871">
    <property type="entry name" value="ABC_transporter-like_CS"/>
</dbReference>
<comment type="subcellular location">
    <subcellularLocation>
        <location evidence="1">Membrane</location>
        <topology evidence="1">Multi-pass membrane protein</topology>
    </subcellularLocation>
</comment>
<feature type="transmembrane region" description="Helical" evidence="9">
    <location>
        <begin position="169"/>
        <end position="188"/>
    </location>
</feature>
<evidence type="ECO:0000313" key="13">
    <source>
        <dbReference type="Proteomes" id="UP000030755"/>
    </source>
</evidence>
<keyword evidence="7 9" id="KW-0472">Membrane</keyword>
<dbReference type="AlphaFoldDB" id="A0A075AP03"/>
<dbReference type="SUPFAM" id="SSF90123">
    <property type="entry name" value="ABC transporter transmembrane region"/>
    <property type="match status" value="1"/>
</dbReference>
<dbReference type="Gene3D" id="3.40.50.300">
    <property type="entry name" value="P-loop containing nucleotide triphosphate hydrolases"/>
    <property type="match status" value="1"/>
</dbReference>
<dbReference type="SUPFAM" id="SSF52540">
    <property type="entry name" value="P-loop containing nucleoside triphosphate hydrolases"/>
    <property type="match status" value="1"/>
</dbReference>
<dbReference type="HOGENOM" id="CLU_000604_84_1_1"/>
<dbReference type="OMA" id="WRANMRR"/>
<proteinExistence type="inferred from homology"/>
<dbReference type="InterPro" id="IPR011527">
    <property type="entry name" value="ABC1_TM_dom"/>
</dbReference>
<dbReference type="EMBL" id="KE561209">
    <property type="protein sequence ID" value="EPZ31644.1"/>
    <property type="molecule type" value="Genomic_DNA"/>
</dbReference>
<dbReference type="OrthoDB" id="6500128at2759"/>
<dbReference type="PANTHER" id="PTHR24221:SF654">
    <property type="entry name" value="ATP-BINDING CASSETTE SUB-FAMILY B MEMBER 6"/>
    <property type="match status" value="1"/>
</dbReference>
<feature type="transmembrane region" description="Helical" evidence="9">
    <location>
        <begin position="30"/>
        <end position="53"/>
    </location>
</feature>
<evidence type="ECO:0000256" key="5">
    <source>
        <dbReference type="ARBA" id="ARBA00022840"/>
    </source>
</evidence>
<dbReference type="InterPro" id="IPR003593">
    <property type="entry name" value="AAA+_ATPase"/>
</dbReference>
<dbReference type="GO" id="GO:0020037">
    <property type="term" value="F:heme binding"/>
    <property type="evidence" value="ECO:0007669"/>
    <property type="project" value="TreeGrafter"/>
</dbReference>
<keyword evidence="6 9" id="KW-1133">Transmembrane helix</keyword>
<keyword evidence="3 9" id="KW-0812">Transmembrane</keyword>
<dbReference type="FunFam" id="3.40.50.300:FF:000186">
    <property type="entry name" value="ATP-binding cassette sub-family B member 7, mitochondrial"/>
    <property type="match status" value="1"/>
</dbReference>
<dbReference type="InterPro" id="IPR036640">
    <property type="entry name" value="ABC1_TM_sf"/>
</dbReference>
<evidence type="ECO:0000313" key="12">
    <source>
        <dbReference type="EMBL" id="EPZ31644.1"/>
    </source>
</evidence>
<keyword evidence="13" id="KW-1185">Reference proteome</keyword>
<accession>A0A075AP03</accession>
<organism evidence="12 13">
    <name type="scientific">Rozella allomycis (strain CSF55)</name>
    <dbReference type="NCBI Taxonomy" id="988480"/>
    <lineage>
        <taxon>Eukaryota</taxon>
        <taxon>Fungi</taxon>
        <taxon>Fungi incertae sedis</taxon>
        <taxon>Cryptomycota</taxon>
        <taxon>Cryptomycota incertae sedis</taxon>
        <taxon>Rozella</taxon>
    </lineage>
</organism>
<dbReference type="GO" id="GO:0005774">
    <property type="term" value="C:vacuolar membrane"/>
    <property type="evidence" value="ECO:0007669"/>
    <property type="project" value="TreeGrafter"/>
</dbReference>
<feature type="transmembrane region" description="Helical" evidence="9">
    <location>
        <begin position="65"/>
        <end position="86"/>
    </location>
</feature>
<evidence type="ECO:0000256" key="9">
    <source>
        <dbReference type="SAM" id="Phobius"/>
    </source>
</evidence>
<dbReference type="InterPro" id="IPR027417">
    <property type="entry name" value="P-loop_NTPase"/>
</dbReference>
<dbReference type="PROSITE" id="PS50929">
    <property type="entry name" value="ABC_TM1F"/>
    <property type="match status" value="1"/>
</dbReference>
<dbReference type="Gene3D" id="1.20.1560.10">
    <property type="entry name" value="ABC transporter type 1, transmembrane domain"/>
    <property type="match status" value="1"/>
</dbReference>
<dbReference type="PROSITE" id="PS00211">
    <property type="entry name" value="ABC_TRANSPORTER_1"/>
    <property type="match status" value="1"/>
</dbReference>
<evidence type="ECO:0000256" key="7">
    <source>
        <dbReference type="ARBA" id="ARBA00023136"/>
    </source>
</evidence>
<keyword evidence="2" id="KW-0813">Transport</keyword>
<evidence type="ECO:0000259" key="10">
    <source>
        <dbReference type="PROSITE" id="PS50893"/>
    </source>
</evidence>
<dbReference type="GO" id="GO:0015439">
    <property type="term" value="F:ABC-type heme transporter activity"/>
    <property type="evidence" value="ECO:0007669"/>
    <property type="project" value="TreeGrafter"/>
</dbReference>
<dbReference type="Proteomes" id="UP000030755">
    <property type="component" value="Unassembled WGS sequence"/>
</dbReference>
<dbReference type="InterPro" id="IPR003439">
    <property type="entry name" value="ABC_transporter-like_ATP-bd"/>
</dbReference>
<dbReference type="PROSITE" id="PS50893">
    <property type="entry name" value="ABC_TRANSPORTER_2"/>
    <property type="match status" value="1"/>
</dbReference>
<dbReference type="Pfam" id="PF00005">
    <property type="entry name" value="ABC_tran"/>
    <property type="match status" value="1"/>
</dbReference>
<evidence type="ECO:0000259" key="11">
    <source>
        <dbReference type="PROSITE" id="PS50929"/>
    </source>
</evidence>
<dbReference type="SMART" id="SM00382">
    <property type="entry name" value="AAA"/>
    <property type="match status" value="1"/>
</dbReference>
<dbReference type="CDD" id="cd03253">
    <property type="entry name" value="ABCC_ATM1_transporter"/>
    <property type="match status" value="1"/>
</dbReference>
<dbReference type="GO" id="GO:0016887">
    <property type="term" value="F:ATP hydrolysis activity"/>
    <property type="evidence" value="ECO:0007669"/>
    <property type="project" value="InterPro"/>
</dbReference>
<sequence length="742" mass="84181">MVLQAAITILVTALSANIFGLVFSVLRFEAWYMTCHFSLFALAYTLNASTFIYHIKKVKSLGISFPIIWTVKLLMIVMAIVIDLISERVNSLLFGAHVLHGFLLVILFLFSFWIKHIEKYRYRYESVNGDEAQVRNLIDRPVASKMTFKDKLKKTLPFVWPRNSLKLQIMVLISFGCLIIGRIVNVYVPVQFKNVIDSLTQSANTFNVPWMTIIIYVVFRFFQSGVGLIAVLQNLLWIRVGQYTTKSISVEMFSHLHSLSLQFHLNRKTGEVLRVMDRGTASIVSLLNSILFNIFPTLVDITVALLFFIITFDGWFGLIVLLTMGSYICMTVLITEWRTKFRKTMNELENKTSQRAVDSLLNFETVKYYGAEKYEVEMYSNSIQEYQHADWLSQASLQVLNSSQNCVITLGLLAGSLLCANQVANGERTIGDFILFMTYITQLYAPLNFFGTYYRVIQQNFIDMEKMLALFEEKAEIVDKPNAKPLNVTNGHVIFDNVSFSYDGIVPAIQNLNFEIPPGQTVALVGTSGSGKSTILRLLFRFYDVQKGSITIDGCNIKDITAQSLRQSIGVVPQDTVLFNDTIKYNIRYGRISATDEEIEKAAEAAQIHTKILTFPEKYETRVGERGLRLSGGEKQRVAIARTILKNPSIVVLDEATSALDTTTERSIQSALRRITENRTTLIIAHRLSTIIHADKIIVLEKGSILEQGSHKDLLNKKGIYHEMWMKQMEASKSNESINDNN</sequence>
<feature type="domain" description="ABC transporter" evidence="10">
    <location>
        <begin position="493"/>
        <end position="727"/>
    </location>
</feature>
<evidence type="ECO:0000256" key="1">
    <source>
        <dbReference type="ARBA" id="ARBA00004141"/>
    </source>
</evidence>
<feature type="transmembrane region" description="Helical" evidence="9">
    <location>
        <begin position="208"/>
        <end position="232"/>
    </location>
</feature>
<comment type="similarity">
    <text evidence="8">Belongs to the ABC transporter superfamily. ABCB family. Heavy Metal importer (TC 3.A.1.210) subfamily.</text>
</comment>
<feature type="transmembrane region" description="Helical" evidence="9">
    <location>
        <begin position="92"/>
        <end position="114"/>
    </location>
</feature>
<keyword evidence="5" id="KW-0067">ATP-binding</keyword>
<dbReference type="InterPro" id="IPR039421">
    <property type="entry name" value="Type_1_exporter"/>
</dbReference>
<evidence type="ECO:0000256" key="3">
    <source>
        <dbReference type="ARBA" id="ARBA00022692"/>
    </source>
</evidence>
<dbReference type="CDD" id="cd18581">
    <property type="entry name" value="ABC_6TM_ABCB6"/>
    <property type="match status" value="1"/>
</dbReference>
<name>A0A075AP03_ROZAC</name>
<dbReference type="PANTHER" id="PTHR24221">
    <property type="entry name" value="ATP-BINDING CASSETTE SUB-FAMILY B"/>
    <property type="match status" value="1"/>
</dbReference>
<reference evidence="12 13" key="1">
    <citation type="journal article" date="2013" name="Curr. Biol.">
        <title>Shared signatures of parasitism and phylogenomics unite Cryptomycota and microsporidia.</title>
        <authorList>
            <person name="James T.Y."/>
            <person name="Pelin A."/>
            <person name="Bonen L."/>
            <person name="Ahrendt S."/>
            <person name="Sain D."/>
            <person name="Corradi N."/>
            <person name="Stajich J.E."/>
        </authorList>
    </citation>
    <scope>NUCLEOTIDE SEQUENCE [LARGE SCALE GENOMIC DNA]</scope>
    <source>
        <strain evidence="12 13">CSF55</strain>
    </source>
</reference>
<evidence type="ECO:0000256" key="2">
    <source>
        <dbReference type="ARBA" id="ARBA00022448"/>
    </source>
</evidence>
<feature type="transmembrane region" description="Helical" evidence="9">
    <location>
        <begin position="283"/>
        <end position="309"/>
    </location>
</feature>
<dbReference type="Pfam" id="PF00664">
    <property type="entry name" value="ABC_membrane"/>
    <property type="match status" value="1"/>
</dbReference>